<evidence type="ECO:0000313" key="2">
    <source>
        <dbReference type="Proteomes" id="UP001596312"/>
    </source>
</evidence>
<comment type="caution">
    <text evidence="1">The sequence shown here is derived from an EMBL/GenBank/DDBJ whole genome shotgun (WGS) entry which is preliminary data.</text>
</comment>
<dbReference type="EMBL" id="JBHSXQ010000003">
    <property type="protein sequence ID" value="MFC6905591.1"/>
    <property type="molecule type" value="Genomic_DNA"/>
</dbReference>
<reference evidence="1 2" key="1">
    <citation type="journal article" date="2019" name="Int. J. Syst. Evol. Microbiol.">
        <title>The Global Catalogue of Microorganisms (GCM) 10K type strain sequencing project: providing services to taxonomists for standard genome sequencing and annotation.</title>
        <authorList>
            <consortium name="The Broad Institute Genomics Platform"/>
            <consortium name="The Broad Institute Genome Sequencing Center for Infectious Disease"/>
            <person name="Wu L."/>
            <person name="Ma J."/>
        </authorList>
    </citation>
    <scope>NUCLEOTIDE SEQUENCE [LARGE SCALE GENOMIC DNA]</scope>
    <source>
        <strain evidence="1 2">CGMCC 1.3240</strain>
    </source>
</reference>
<dbReference type="Proteomes" id="UP001596312">
    <property type="component" value="Unassembled WGS sequence"/>
</dbReference>
<protein>
    <submittedName>
        <fullName evidence="1">Uncharacterized protein</fullName>
    </submittedName>
</protein>
<dbReference type="RefSeq" id="WP_340604111.1">
    <property type="nucleotide sequence ID" value="NZ_JBBMXV010000003.1"/>
</dbReference>
<dbReference type="AlphaFoldDB" id="A0ABD5V434"/>
<evidence type="ECO:0000313" key="1">
    <source>
        <dbReference type="EMBL" id="MFC6905591.1"/>
    </source>
</evidence>
<gene>
    <name evidence="1" type="ORF">ACFQGH_10340</name>
</gene>
<organism evidence="1 2">
    <name type="scientific">Halalkalicoccus tibetensis</name>
    <dbReference type="NCBI Taxonomy" id="175632"/>
    <lineage>
        <taxon>Archaea</taxon>
        <taxon>Methanobacteriati</taxon>
        <taxon>Methanobacteriota</taxon>
        <taxon>Stenosarchaea group</taxon>
        <taxon>Halobacteria</taxon>
        <taxon>Halobacteriales</taxon>
        <taxon>Halococcaceae</taxon>
        <taxon>Halalkalicoccus</taxon>
    </lineage>
</organism>
<sequence length="42" mass="4844">MWLFLAVCWIGVLLAVLTLLFAEGRRSEAEPVRGERVDWSRP</sequence>
<name>A0ABD5V434_9EURY</name>
<accession>A0ABD5V434</accession>
<keyword evidence="2" id="KW-1185">Reference proteome</keyword>
<proteinExistence type="predicted"/>